<accession>A0A4Y2HEW3</accession>
<evidence type="ECO:0000313" key="2">
    <source>
        <dbReference type="Proteomes" id="UP000499080"/>
    </source>
</evidence>
<evidence type="ECO:0000313" key="1">
    <source>
        <dbReference type="EMBL" id="GBM63846.1"/>
    </source>
</evidence>
<organism evidence="1 2">
    <name type="scientific">Araneus ventricosus</name>
    <name type="common">Orbweaver spider</name>
    <name type="synonym">Epeira ventricosa</name>
    <dbReference type="NCBI Taxonomy" id="182803"/>
    <lineage>
        <taxon>Eukaryota</taxon>
        <taxon>Metazoa</taxon>
        <taxon>Ecdysozoa</taxon>
        <taxon>Arthropoda</taxon>
        <taxon>Chelicerata</taxon>
        <taxon>Arachnida</taxon>
        <taxon>Araneae</taxon>
        <taxon>Araneomorphae</taxon>
        <taxon>Entelegynae</taxon>
        <taxon>Araneoidea</taxon>
        <taxon>Araneidae</taxon>
        <taxon>Araneus</taxon>
    </lineage>
</organism>
<dbReference type="EMBL" id="BGPR01001892">
    <property type="protein sequence ID" value="GBM63846.1"/>
    <property type="molecule type" value="Genomic_DNA"/>
</dbReference>
<gene>
    <name evidence="1" type="ORF">AVEN_193643_1</name>
</gene>
<reference evidence="1 2" key="1">
    <citation type="journal article" date="2019" name="Sci. Rep.">
        <title>Orb-weaving spider Araneus ventricosus genome elucidates the spidroin gene catalogue.</title>
        <authorList>
            <person name="Kono N."/>
            <person name="Nakamura H."/>
            <person name="Ohtoshi R."/>
            <person name="Moran D.A.P."/>
            <person name="Shinohara A."/>
            <person name="Yoshida Y."/>
            <person name="Fujiwara M."/>
            <person name="Mori M."/>
            <person name="Tomita M."/>
            <person name="Arakawa K."/>
        </authorList>
    </citation>
    <scope>NUCLEOTIDE SEQUENCE [LARGE SCALE GENOMIC DNA]</scope>
</reference>
<sequence>MHNEKKTRRDIRDMPVAGRYETGYSTAFWGEGNGWFHLISQIEPAEVSFSFCTFNEVRLVCQMLHDFIHVSPSTLSTGGNPVQGVSYRTVVYLRGKLSRVQSWVDFMFYRVHALSAASFG</sequence>
<name>A0A4Y2HEW3_ARAVE</name>
<protein>
    <submittedName>
        <fullName evidence="1">Uncharacterized protein</fullName>
    </submittedName>
</protein>
<dbReference type="Proteomes" id="UP000499080">
    <property type="component" value="Unassembled WGS sequence"/>
</dbReference>
<proteinExistence type="predicted"/>
<comment type="caution">
    <text evidence="1">The sequence shown here is derived from an EMBL/GenBank/DDBJ whole genome shotgun (WGS) entry which is preliminary data.</text>
</comment>
<dbReference type="AlphaFoldDB" id="A0A4Y2HEW3"/>
<keyword evidence="2" id="KW-1185">Reference proteome</keyword>